<evidence type="ECO:0000313" key="2">
    <source>
        <dbReference type="EMBL" id="CAL6108823.1"/>
    </source>
</evidence>
<reference evidence="1" key="1">
    <citation type="submission" date="2023-06" db="EMBL/GenBank/DDBJ databases">
        <authorList>
            <person name="Kurt Z."/>
        </authorList>
    </citation>
    <scope>NUCLEOTIDE SEQUENCE</scope>
</reference>
<dbReference type="Gene3D" id="1.20.120.20">
    <property type="entry name" value="Apolipoprotein"/>
    <property type="match status" value="1"/>
</dbReference>
<protein>
    <submittedName>
        <fullName evidence="1">Uncharacterized protein</fullName>
    </submittedName>
</protein>
<sequence>MFAVFGFADNNHIIENGLINVSLNVNVSQAALICMQCQLVIRSSQLIFIANGQILSAVSINVLFLMKLVNSSVQFRFQSLQGSGLVSQITESVTISLVDVKINGYNSVQSTNNGNFASKLLVDLEVNLANVQLCTNEDKTVGFGISYLKINGIQFSNCQNSCQSGSYYSYGVCVQQLVHGEMAANDTLICVDPFEFKSYIAQCSCKDGYMLNMTYCIPVVVSITNLDETMHDLNEKASQNIQQQKIYLEQMIITNTTTIQQYLNGNISNLNSSISQKLVDVEANMQNNVSQLQQQIKANISEIQIMMANNRSILESYTVNNISQLQEKIYHNLTGLNNTIQIEIQQVNQSANQIASDLQALQTNFQQVVTDQSVNNSNQQTQIGALNSGVLQLQNSQQQLRSDLVYLNTSFNSQIQNLNTQVGQIDTNVASLTSKTTNQYNQQQAQLANLDQYLANNISNLNTNIQGQIQILRQADSTISSSLTQLLSQFSSFSSDSTQNNTNQQNQINSLQSTASAQQIQFSQLVSYIQLVNQTLTSQSNNIQSKIQPYNDQINIINSKHTINYNTLSHNVSLISTISANVAQFFTQLFQSFNNIVSTTNNQLQTEIQARISGDANLQTQVNTIQTSVLQNKNQILSTNTTLTQFISTQFSNANQIYATKEEMSRYLCRKQPSHDYINGICVALCGQGAVLQSGSCVCTNSSLTYTSGSCQLVCGSGAVYQSGTCVCMNPSLIYSSGVCQMNCGSTAVAVGGQCQCKQQGYFYCEQHFNCVKFRPNMTECDFI</sequence>
<proteinExistence type="predicted"/>
<dbReference type="Proteomes" id="UP001642409">
    <property type="component" value="Unassembled WGS sequence"/>
</dbReference>
<keyword evidence="3" id="KW-1185">Reference proteome</keyword>
<name>A0AA86NSL5_9EUKA</name>
<evidence type="ECO:0000313" key="1">
    <source>
        <dbReference type="EMBL" id="CAI9924782.1"/>
    </source>
</evidence>
<dbReference type="EMBL" id="CATOUU010000322">
    <property type="protein sequence ID" value="CAI9924782.1"/>
    <property type="molecule type" value="Genomic_DNA"/>
</dbReference>
<dbReference type="AlphaFoldDB" id="A0AA86NSL5"/>
<comment type="caution">
    <text evidence="1">The sequence shown here is derived from an EMBL/GenBank/DDBJ whole genome shotgun (WGS) entry which is preliminary data.</text>
</comment>
<accession>A0AA86NSL5</accession>
<organism evidence="1">
    <name type="scientific">Hexamita inflata</name>
    <dbReference type="NCBI Taxonomy" id="28002"/>
    <lineage>
        <taxon>Eukaryota</taxon>
        <taxon>Metamonada</taxon>
        <taxon>Diplomonadida</taxon>
        <taxon>Hexamitidae</taxon>
        <taxon>Hexamitinae</taxon>
        <taxon>Hexamita</taxon>
    </lineage>
</organism>
<gene>
    <name evidence="1" type="ORF">HINF_LOCUS12427</name>
    <name evidence="2" type="ORF">HINF_LOCUS75150</name>
</gene>
<evidence type="ECO:0000313" key="3">
    <source>
        <dbReference type="Proteomes" id="UP001642409"/>
    </source>
</evidence>
<dbReference type="EMBL" id="CAXDID020000658">
    <property type="protein sequence ID" value="CAL6108823.1"/>
    <property type="molecule type" value="Genomic_DNA"/>
</dbReference>
<reference evidence="2 3" key="2">
    <citation type="submission" date="2024-07" db="EMBL/GenBank/DDBJ databases">
        <authorList>
            <person name="Akdeniz Z."/>
        </authorList>
    </citation>
    <scope>NUCLEOTIDE SEQUENCE [LARGE SCALE GENOMIC DNA]</scope>
</reference>